<evidence type="ECO:0000313" key="6">
    <source>
        <dbReference type="Proteomes" id="UP000299102"/>
    </source>
</evidence>
<comment type="caution">
    <text evidence="5">The sequence shown here is derived from an EMBL/GenBank/DDBJ whole genome shotgun (WGS) entry which is preliminary data.</text>
</comment>
<dbReference type="InterPro" id="IPR036397">
    <property type="entry name" value="RNaseH_sf"/>
</dbReference>
<dbReference type="InterPro" id="IPR050951">
    <property type="entry name" value="Retrovirus_Pol_polyprotein"/>
</dbReference>
<keyword evidence="2" id="KW-0511">Multifunctional enzyme</keyword>
<evidence type="ECO:0000259" key="4">
    <source>
        <dbReference type="PROSITE" id="PS50994"/>
    </source>
</evidence>
<dbReference type="SUPFAM" id="SSF56672">
    <property type="entry name" value="DNA/RNA polymerases"/>
    <property type="match status" value="1"/>
</dbReference>
<dbReference type="Gene3D" id="3.30.420.10">
    <property type="entry name" value="Ribonuclease H-like superfamily/Ribonuclease H"/>
    <property type="match status" value="1"/>
</dbReference>
<dbReference type="PROSITE" id="PS50994">
    <property type="entry name" value="INTEGRASE"/>
    <property type="match status" value="1"/>
</dbReference>
<dbReference type="FunFam" id="3.30.70.270:FF:000023">
    <property type="entry name" value="Pol"/>
    <property type="match status" value="1"/>
</dbReference>
<dbReference type="InterPro" id="IPR043502">
    <property type="entry name" value="DNA/RNA_pol_sf"/>
</dbReference>
<evidence type="ECO:0000313" key="5">
    <source>
        <dbReference type="EMBL" id="GBP96050.1"/>
    </source>
</evidence>
<dbReference type="Pfam" id="PF00665">
    <property type="entry name" value="rve"/>
    <property type="match status" value="1"/>
</dbReference>
<dbReference type="InterPro" id="IPR001584">
    <property type="entry name" value="Integrase_cat-core"/>
</dbReference>
<dbReference type="GO" id="GO:0003676">
    <property type="term" value="F:nucleic acid binding"/>
    <property type="evidence" value="ECO:0007669"/>
    <property type="project" value="InterPro"/>
</dbReference>
<dbReference type="GO" id="GO:0015074">
    <property type="term" value="P:DNA integration"/>
    <property type="evidence" value="ECO:0007669"/>
    <property type="project" value="InterPro"/>
</dbReference>
<dbReference type="STRING" id="151549.A0A4C2A788"/>
<dbReference type="InterPro" id="IPR043128">
    <property type="entry name" value="Rev_trsase/Diguanyl_cyclase"/>
</dbReference>
<dbReference type="PANTHER" id="PTHR37984">
    <property type="entry name" value="PROTEIN CBG26694"/>
    <property type="match status" value="1"/>
</dbReference>
<sequence>MEVHPPKMTLARVAQQCGDEDGIRTHACRAWVRITQEKIKDIKNSPQPTEVSSLRTFLGMINYYQQFIPNLASKLNPLYQLLKKDAVFQWSVQCEKAFQELKEEICGDKVPFHADLPVTLATDASPTGFGGVLSHIMPDKTERPIAFASRSLTKAEKGYSQLDKEAAALIWGLKKFFQYCYGRKITLIIDNQPLARILHPEKTTPATTAIRLVHYANFLAGFDYNIKLRKTTEHANANYFSRLNKDTTGTEKDTLTDDDAFYLNQISEMPVTLHEIREGTMKDPDLQKLYLEIQSGRTDPKKLHEFSLQNNCIFYGIRIVISKALQNRILEELHTAHTGMVKMKALARSYVWWKNIDSDIERMVKECKDCCLMQKNPVKVPVHIWEYPKEPWSRIHIDYAGPYLNNYFLIVVDAYTKWLEVVPTASITAAATVNILKKIYTTFGLPITQVSDNGRQFQSQEMLQFLTEDGIQAKFTAPFHPSSNGQAERYVQTFKNKLKAMANEKGSLQDKIQKFLMTYRKTPNNATGLSPAEMMFKRLYRTRIDLVKREDTERESKNENLEINKEFKTGDRVQIRMYDNNKWKFGDIINRCGKLHYEIEVDGKIHHRHVDQIIKTYCMSDNQYPPDTCQFNPMQPRETVQVTAARKESTPIQRVPEETIHIIPSPGPINKPASPAREQKELQQEQEPTLPTVVPTEPTNTNMYLPSPIAVRRPQRIRKVPDRLNL</sequence>
<dbReference type="GO" id="GO:0003964">
    <property type="term" value="F:RNA-directed DNA polymerase activity"/>
    <property type="evidence" value="ECO:0007669"/>
    <property type="project" value="UniProtKB-EC"/>
</dbReference>
<dbReference type="Pfam" id="PF17921">
    <property type="entry name" value="Integrase_H2C2"/>
    <property type="match status" value="1"/>
</dbReference>
<evidence type="ECO:0000256" key="2">
    <source>
        <dbReference type="ARBA" id="ARBA00023268"/>
    </source>
</evidence>
<name>A0A4C2A788_EUMVA</name>
<dbReference type="PANTHER" id="PTHR37984:SF5">
    <property type="entry name" value="PROTEIN NYNRIN-LIKE"/>
    <property type="match status" value="1"/>
</dbReference>
<dbReference type="Pfam" id="PF17919">
    <property type="entry name" value="RT_RNaseH_2"/>
    <property type="match status" value="1"/>
</dbReference>
<dbReference type="AlphaFoldDB" id="A0A4C2A788"/>
<dbReference type="GO" id="GO:0042575">
    <property type="term" value="C:DNA polymerase complex"/>
    <property type="evidence" value="ECO:0007669"/>
    <property type="project" value="UniProtKB-ARBA"/>
</dbReference>
<protein>
    <recommendedName>
        <fullName evidence="1">RNA-directed DNA polymerase</fullName>
        <ecNumber evidence="1">2.7.7.49</ecNumber>
    </recommendedName>
</protein>
<evidence type="ECO:0000256" key="1">
    <source>
        <dbReference type="ARBA" id="ARBA00012493"/>
    </source>
</evidence>
<dbReference type="OrthoDB" id="5978043at2759"/>
<dbReference type="Gene3D" id="3.30.70.270">
    <property type="match status" value="1"/>
</dbReference>
<keyword evidence="6" id="KW-1185">Reference proteome</keyword>
<reference evidence="5 6" key="1">
    <citation type="journal article" date="2019" name="Commun. Biol.">
        <title>The bagworm genome reveals a unique fibroin gene that provides high tensile strength.</title>
        <authorList>
            <person name="Kono N."/>
            <person name="Nakamura H."/>
            <person name="Ohtoshi R."/>
            <person name="Tomita M."/>
            <person name="Numata K."/>
            <person name="Arakawa K."/>
        </authorList>
    </citation>
    <scope>NUCLEOTIDE SEQUENCE [LARGE SCALE GENOMIC DNA]</scope>
</reference>
<dbReference type="Gene3D" id="1.10.340.70">
    <property type="match status" value="1"/>
</dbReference>
<feature type="region of interest" description="Disordered" evidence="3">
    <location>
        <begin position="662"/>
        <end position="709"/>
    </location>
</feature>
<dbReference type="InterPro" id="IPR012337">
    <property type="entry name" value="RNaseH-like_sf"/>
</dbReference>
<dbReference type="EMBL" id="BGZK01002725">
    <property type="protein sequence ID" value="GBP96050.1"/>
    <property type="molecule type" value="Genomic_DNA"/>
</dbReference>
<proteinExistence type="predicted"/>
<dbReference type="SUPFAM" id="SSF53098">
    <property type="entry name" value="Ribonuclease H-like"/>
    <property type="match status" value="1"/>
</dbReference>
<dbReference type="FunFam" id="1.10.340.70:FF:000003">
    <property type="entry name" value="Protein CBG25708"/>
    <property type="match status" value="1"/>
</dbReference>
<organism evidence="5 6">
    <name type="scientific">Eumeta variegata</name>
    <name type="common">Bagworm moth</name>
    <name type="synonym">Eumeta japonica</name>
    <dbReference type="NCBI Taxonomy" id="151549"/>
    <lineage>
        <taxon>Eukaryota</taxon>
        <taxon>Metazoa</taxon>
        <taxon>Ecdysozoa</taxon>
        <taxon>Arthropoda</taxon>
        <taxon>Hexapoda</taxon>
        <taxon>Insecta</taxon>
        <taxon>Pterygota</taxon>
        <taxon>Neoptera</taxon>
        <taxon>Endopterygota</taxon>
        <taxon>Lepidoptera</taxon>
        <taxon>Glossata</taxon>
        <taxon>Ditrysia</taxon>
        <taxon>Tineoidea</taxon>
        <taxon>Psychidae</taxon>
        <taxon>Oiketicinae</taxon>
        <taxon>Eumeta</taxon>
    </lineage>
</organism>
<dbReference type="CDD" id="cd09274">
    <property type="entry name" value="RNase_HI_RT_Ty3"/>
    <property type="match status" value="1"/>
</dbReference>
<dbReference type="InterPro" id="IPR041588">
    <property type="entry name" value="Integrase_H2C2"/>
</dbReference>
<dbReference type="Proteomes" id="UP000299102">
    <property type="component" value="Unassembled WGS sequence"/>
</dbReference>
<dbReference type="FunFam" id="3.30.420.10:FF:000063">
    <property type="entry name" value="Retrovirus-related Pol polyprotein from transposon 297-like Protein"/>
    <property type="match status" value="1"/>
</dbReference>
<evidence type="ECO:0000256" key="3">
    <source>
        <dbReference type="SAM" id="MobiDB-lite"/>
    </source>
</evidence>
<accession>A0A4C2A788</accession>
<gene>
    <name evidence="5" type="ORF">EVAR_63149_1</name>
</gene>
<dbReference type="EC" id="2.7.7.49" evidence="1"/>
<dbReference type="InterPro" id="IPR041577">
    <property type="entry name" value="RT_RNaseH_2"/>
</dbReference>
<feature type="compositionally biased region" description="Low complexity" evidence="3">
    <location>
        <begin position="687"/>
        <end position="702"/>
    </location>
</feature>
<feature type="domain" description="Integrase catalytic" evidence="4">
    <location>
        <begin position="387"/>
        <end position="539"/>
    </location>
</feature>